<organism evidence="1 2">
    <name type="scientific">Haemophilus influenzae</name>
    <dbReference type="NCBI Taxonomy" id="727"/>
    <lineage>
        <taxon>Bacteria</taxon>
        <taxon>Pseudomonadati</taxon>
        <taxon>Pseudomonadota</taxon>
        <taxon>Gammaproteobacteria</taxon>
        <taxon>Pasteurellales</taxon>
        <taxon>Pasteurellaceae</taxon>
        <taxon>Haemophilus</taxon>
    </lineage>
</organism>
<gene>
    <name evidence="1" type="primary">plsB_3</name>
    <name evidence="1" type="ORF">NCTC11872_01573</name>
</gene>
<sequence>MAQMKKIAQKLARVAKMHFAKQRISATGPRLPNRQAMFNKLLQSEAIRRAIEDEAKIKKYQY</sequence>
<protein>
    <submittedName>
        <fullName evidence="1">Glycerol-3-phosphate O-acyltransferase</fullName>
        <ecNumber evidence="1">2.3.1.15</ecNumber>
    </submittedName>
</protein>
<accession>A0A2X1PNR1</accession>
<dbReference type="EMBL" id="UASK01000006">
    <property type="protein sequence ID" value="SPX41950.1"/>
    <property type="molecule type" value="Genomic_DNA"/>
</dbReference>
<name>A0A2X1PNR1_HAEIF</name>
<keyword evidence="1" id="KW-0012">Acyltransferase</keyword>
<evidence type="ECO:0000313" key="2">
    <source>
        <dbReference type="Proteomes" id="UP000249936"/>
    </source>
</evidence>
<evidence type="ECO:0000313" key="1">
    <source>
        <dbReference type="EMBL" id="SPX41950.1"/>
    </source>
</evidence>
<dbReference type="AlphaFoldDB" id="A0A2X1PNR1"/>
<reference evidence="1 2" key="1">
    <citation type="submission" date="2018-06" db="EMBL/GenBank/DDBJ databases">
        <authorList>
            <consortium name="Pathogen Informatics"/>
            <person name="Doyle S."/>
        </authorList>
    </citation>
    <scope>NUCLEOTIDE SEQUENCE [LARGE SCALE GENOMIC DNA]</scope>
    <source>
        <strain evidence="1 2">NCTC11872</strain>
    </source>
</reference>
<dbReference type="EC" id="2.3.1.15" evidence="1"/>
<dbReference type="GO" id="GO:0004366">
    <property type="term" value="F:glycerol-3-phosphate O-acyltransferase activity"/>
    <property type="evidence" value="ECO:0007669"/>
    <property type="project" value="UniProtKB-EC"/>
</dbReference>
<proteinExistence type="predicted"/>
<dbReference type="Proteomes" id="UP000249936">
    <property type="component" value="Unassembled WGS sequence"/>
</dbReference>
<keyword evidence="1" id="KW-0808">Transferase</keyword>